<keyword evidence="2" id="KW-0812">Transmembrane</keyword>
<evidence type="ECO:0000256" key="2">
    <source>
        <dbReference type="SAM" id="Phobius"/>
    </source>
</evidence>
<gene>
    <name evidence="3" type="ORF">AGERDE_LOCUS1962</name>
</gene>
<accession>A0A9N8VN82</accession>
<dbReference type="Proteomes" id="UP000789831">
    <property type="component" value="Unassembled WGS sequence"/>
</dbReference>
<dbReference type="OrthoDB" id="10675916at2759"/>
<keyword evidence="4" id="KW-1185">Reference proteome</keyword>
<feature type="transmembrane region" description="Helical" evidence="2">
    <location>
        <begin position="6"/>
        <end position="24"/>
    </location>
</feature>
<keyword evidence="2" id="KW-1133">Transmembrane helix</keyword>
<protein>
    <submittedName>
        <fullName evidence="3">12944_t:CDS:1</fullName>
    </submittedName>
</protein>
<proteinExistence type="predicted"/>
<evidence type="ECO:0000256" key="1">
    <source>
        <dbReference type="SAM" id="MobiDB-lite"/>
    </source>
</evidence>
<sequence length="423" mass="49589">MENQEIIIIALVIIAIYLYCCYYGHLKSDISYLTQYNNTLDELSELKSQLEHCQTLYQKRVAKDLDAETLNSKQKITDLETALLNLAQQKLKDKKEAQELLNQNQEPEPATKPKLFDQAQATFTELQETVNQAYFIKGKSDVKQKLEELDSFFEQDLEVIEKDKQELTKQLQGQSQVFNEQLRKINVLFDKNAENYQTIDFNGLYSLLANIQQEREQKKQNKETGTQTADPEEKELENTVDNLLKEIKELQKLSQSQTITETNHKLELTLKENTENEKGNSSDKNLMRREQIITEWNNLQAKLNGVKYLHQQKALIKDAIEFHLQQASYFTTEHSNEPLLNRRLMEQEKERLTDELEKLIQQPTELRARDPDYFESEKEKIRKELTKLEVALTESSTAQTAFNRQKVKYEQIVKDCRELLAKL</sequence>
<evidence type="ECO:0000313" key="4">
    <source>
        <dbReference type="Proteomes" id="UP000789831"/>
    </source>
</evidence>
<comment type="caution">
    <text evidence="3">The sequence shown here is derived from an EMBL/GenBank/DDBJ whole genome shotgun (WGS) entry which is preliminary data.</text>
</comment>
<feature type="region of interest" description="Disordered" evidence="1">
    <location>
        <begin position="216"/>
        <end position="236"/>
    </location>
</feature>
<reference evidence="3" key="1">
    <citation type="submission" date="2021-06" db="EMBL/GenBank/DDBJ databases">
        <authorList>
            <person name="Kallberg Y."/>
            <person name="Tangrot J."/>
            <person name="Rosling A."/>
        </authorList>
    </citation>
    <scope>NUCLEOTIDE SEQUENCE</scope>
    <source>
        <strain evidence="3">MT106</strain>
    </source>
</reference>
<evidence type="ECO:0000313" key="3">
    <source>
        <dbReference type="EMBL" id="CAG8455328.1"/>
    </source>
</evidence>
<organism evidence="3 4">
    <name type="scientific">Ambispora gerdemannii</name>
    <dbReference type="NCBI Taxonomy" id="144530"/>
    <lineage>
        <taxon>Eukaryota</taxon>
        <taxon>Fungi</taxon>
        <taxon>Fungi incertae sedis</taxon>
        <taxon>Mucoromycota</taxon>
        <taxon>Glomeromycotina</taxon>
        <taxon>Glomeromycetes</taxon>
        <taxon>Archaeosporales</taxon>
        <taxon>Ambisporaceae</taxon>
        <taxon>Ambispora</taxon>
    </lineage>
</organism>
<dbReference type="EMBL" id="CAJVPL010000151">
    <property type="protein sequence ID" value="CAG8455328.1"/>
    <property type="molecule type" value="Genomic_DNA"/>
</dbReference>
<dbReference type="AlphaFoldDB" id="A0A9N8VN82"/>
<keyword evidence="2" id="KW-0472">Membrane</keyword>
<name>A0A9N8VN82_9GLOM</name>